<comment type="caution">
    <text evidence="1">The sequence shown here is derived from an EMBL/GenBank/DDBJ whole genome shotgun (WGS) entry which is preliminary data.</text>
</comment>
<name>A0ABX0J285_9FLAO</name>
<evidence type="ECO:0000313" key="1">
    <source>
        <dbReference type="EMBL" id="NHN28089.1"/>
    </source>
</evidence>
<accession>A0ABX0J285</accession>
<evidence type="ECO:0000313" key="2">
    <source>
        <dbReference type="Proteomes" id="UP000817854"/>
    </source>
</evidence>
<reference evidence="1 2" key="3">
    <citation type="submission" date="2020-02" db="EMBL/GenBank/DDBJ databases">
        <title>Flavobacterium profundi sp. nov., isolated from a deep-sea seamount.</title>
        <authorList>
            <person name="Zhang D.-C."/>
        </authorList>
    </citation>
    <scope>NUCLEOTIDE SEQUENCE [LARGE SCALE GENOMIC DNA]</scope>
    <source>
        <strain evidence="1 2">EC11</strain>
    </source>
</reference>
<keyword evidence="2" id="KW-1185">Reference proteome</keyword>
<sequence>MRIRNLIFILFITFNISFAHTTKTFKRKYGNVLVNVTVNEVSEKINTGLIIAQYFDIYVTIKNKPKYIIDLYFFEDFYQQKTINSITKSKKNDTLTLVFVNNFFSVEECIKVLEFCIDNPSKVNDSNKKYLDIIKGQNSKYLDEVLSHKILRPNSINELKLEGDYNYFYKKDSYVFYNIKNNEKLFDLKNEFSNFFDLENDNIVILTDTNLLLFNFTNEEQQNLEIDKNHLRFSYNLIKLNSRLFYFQNRSIVFENSDMLLNLDKKTILYDLIK</sequence>
<evidence type="ECO:0008006" key="3">
    <source>
        <dbReference type="Google" id="ProtNLM"/>
    </source>
</evidence>
<protein>
    <recommendedName>
        <fullName evidence="3">DUF4369 domain-containing protein</fullName>
    </recommendedName>
</protein>
<dbReference type="Proteomes" id="UP000817854">
    <property type="component" value="Unassembled WGS sequence"/>
</dbReference>
<reference evidence="2" key="1">
    <citation type="submission" date="2019-05" db="EMBL/GenBank/DDBJ databases">
        <title>Flavobacterium profundi sp. nov., isolated from a deep-sea seamount.</title>
        <authorList>
            <person name="Zhang D.-C."/>
        </authorList>
    </citation>
    <scope>NUCLEOTIDE SEQUENCE [LARGE SCALE GENOMIC DNA]</scope>
    <source>
        <strain evidence="2">EC11</strain>
    </source>
</reference>
<dbReference type="RefSeq" id="WP_140964592.1">
    <property type="nucleotide sequence ID" value="NZ_VEVQ02000023.1"/>
</dbReference>
<proteinExistence type="predicted"/>
<organism evidence="1 2">
    <name type="scientific">Flavobacterium jejuense</name>
    <dbReference type="NCBI Taxonomy" id="1544455"/>
    <lineage>
        <taxon>Bacteria</taxon>
        <taxon>Pseudomonadati</taxon>
        <taxon>Bacteroidota</taxon>
        <taxon>Flavobacteriia</taxon>
        <taxon>Flavobacteriales</taxon>
        <taxon>Flavobacteriaceae</taxon>
        <taxon>Flavobacterium</taxon>
    </lineage>
</organism>
<gene>
    <name evidence="1" type="ORF">FIA58_020620</name>
</gene>
<dbReference type="EMBL" id="VEVQ02000023">
    <property type="protein sequence ID" value="NHN28089.1"/>
    <property type="molecule type" value="Genomic_DNA"/>
</dbReference>
<reference evidence="1 2" key="2">
    <citation type="submission" date="2019-05" db="EMBL/GenBank/DDBJ databases">
        <authorList>
            <person name="Lianzixin W."/>
        </authorList>
    </citation>
    <scope>NUCLEOTIDE SEQUENCE [LARGE SCALE GENOMIC DNA]</scope>
    <source>
        <strain evidence="1 2">EC11</strain>
    </source>
</reference>